<dbReference type="InterPro" id="IPR016024">
    <property type="entry name" value="ARM-type_fold"/>
</dbReference>
<evidence type="ECO:0000256" key="1">
    <source>
        <dbReference type="SAM" id="MobiDB-lite"/>
    </source>
</evidence>
<feature type="compositionally biased region" description="Basic and acidic residues" evidence="1">
    <location>
        <begin position="1378"/>
        <end position="1389"/>
    </location>
</feature>
<feature type="region of interest" description="Disordered" evidence="1">
    <location>
        <begin position="1179"/>
        <end position="1290"/>
    </location>
</feature>
<dbReference type="SUPFAM" id="SSF48371">
    <property type="entry name" value="ARM repeat"/>
    <property type="match status" value="1"/>
</dbReference>
<dbReference type="EMBL" id="JBANRG010000003">
    <property type="protein sequence ID" value="KAK7469369.1"/>
    <property type="molecule type" value="Genomic_DNA"/>
</dbReference>
<feature type="region of interest" description="Disordered" evidence="1">
    <location>
        <begin position="1"/>
        <end position="58"/>
    </location>
</feature>
<keyword evidence="3" id="KW-1185">Reference proteome</keyword>
<evidence type="ECO:0000313" key="2">
    <source>
        <dbReference type="EMBL" id="KAK7469369.1"/>
    </source>
</evidence>
<sequence length="1447" mass="160487">MALPTPPKTSHRDSKENRMPGARVVWSQHNQYHSLSSPPKFPVCTSASREPPARSILKKPSQPLFPLIDVDEQREVTPAPSNPLHDSSYLKSPISTITSSESTLGDLIAAYSVLTARIRPYVTEETDAECPLFEPLKDNRDALYLCIVRDVARALIDPLEGEFQCKEPRPVLLPSPTNSPRKKKCMTAEQAKYGRDLCTSSQSVLRLLNLIFTLPAVYSVFTGNVFNKSIAKLCLCVHSVEKQLKHMLTQVLSIPLAESLPTPNARKTCAISILVIQSQRLPAEVLTPASDRIAYCLRRGIDGELGKEGKRGSANDGLKAVHELSVYQPATFIPSFVRLLPSVLNNLLAPTVSLRVQACNALSGLVLGCISIPLSYVHTRISAYIAAFLTTISTPKSSPTKSSPTKSTANTESSICRTLRTTLNAVDPIHVAQGPVWALSVLANCIVLLGSALYTDARLSRIVTSLLALTMRHKKSSVRALACAVWRCVTWAYYQPSLPEDPDVETELEETSPTLEKKGETPRTALWKLIGSVVSMGSGVSTVAACIGSETGNDGLQRALQVLNQMIDKNTEFKDAMRTISQLVSFETLPAGWHSLQMLPDKLFSTSGGLLTNDLESLQKTVRLILAQCPGVADVRPLTKEELTTEVLDYFFKLWKRAAFSSENIENHLEAIEETWSSLLKAGKTICEDANEDESWIIQKVTDILFQVIENGEPEATPESSKSSQRTIFDTSRPKQQTRLNPAKKLNLMRGLWAWTKSILCLEQLEQHAERLLGCLMKNEEDWTEDGDVSRAQWASFCAELSISCELDSLKAFWGYQILSDVDPWVWSWSTEVRGKVWSKFVKTWHDSKNASWEGSLVLLAVPFAEQSAWDMHGEELTAWDKLLAKAVDKALDYGLDTFSVVNQVAEDISGRCNTTFTSLTRVVDMMLTKVDLSDAQELPENFVELITDTLRSSYPPEPRNLSLSMWMLRSVVRFIDSCPETLLLNLMETMQEGLVLWISDEYEVMNCDDYELDVLPLYQTIMLGLQAIPQTEDTLESLSTLLESVFLGRLDKPGVVLDTFNDFWKFAACSEISSSAWPPKIQEIFKVVETSSSDVQTCFNITPTQKAPVEAEFSTSIPAASGGLVDLTTDNSPVSCPIVPVLLHSPTILCTPKTHKRVNATTPPRPDVSPELVRFTLLRSPSTPSKRQSSAKNESPGSPSKKRRVEKENDSPVHNVQSASRSTYTKKRRLSDPEELEDRPLKKARLETRALVPLQLTAGPESDKESMKQPKDVFVSEASPSLNSSSRLFTPSPKKRKAFLLESVEVPSVKQVIRRRRMVEAVRTTKLSEVAADDAPETPMAGNGNEKLSSSPCIPEMLDFGSDDSMMSVNDSSPTNESHKLSSDDDPHIGQVTPRHLTSPPLRRGRDSDDPPSDDSNEPASPSRDMILRRLERYRSINQKIVRPMA</sequence>
<feature type="compositionally biased region" description="Polar residues" evidence="1">
    <location>
        <begin position="27"/>
        <end position="37"/>
    </location>
</feature>
<evidence type="ECO:0000313" key="3">
    <source>
        <dbReference type="Proteomes" id="UP001498398"/>
    </source>
</evidence>
<dbReference type="Proteomes" id="UP001498398">
    <property type="component" value="Unassembled WGS sequence"/>
</dbReference>
<feature type="compositionally biased region" description="Polar residues" evidence="1">
    <location>
        <begin position="1180"/>
        <end position="1199"/>
    </location>
</feature>
<feature type="compositionally biased region" description="Polar residues" evidence="1">
    <location>
        <begin position="1279"/>
        <end position="1290"/>
    </location>
</feature>
<name>A0ABR1K446_9AGAR</name>
<comment type="caution">
    <text evidence="2">The sequence shown here is derived from an EMBL/GenBank/DDBJ whole genome shotgun (WGS) entry which is preliminary data.</text>
</comment>
<feature type="compositionally biased region" description="Basic and acidic residues" evidence="1">
    <location>
        <begin position="1262"/>
        <end position="1272"/>
    </location>
</feature>
<protein>
    <recommendedName>
        <fullName evidence="4">Telomere-associated protein Rif1 N-terminal domain-containing protein</fullName>
    </recommendedName>
</protein>
<evidence type="ECO:0008006" key="4">
    <source>
        <dbReference type="Google" id="ProtNLM"/>
    </source>
</evidence>
<gene>
    <name evidence="2" type="ORF">VKT23_003844</name>
</gene>
<feature type="region of interest" description="Disordered" evidence="1">
    <location>
        <begin position="1331"/>
        <end position="1429"/>
    </location>
</feature>
<feature type="compositionally biased region" description="Low complexity" evidence="1">
    <location>
        <begin position="1364"/>
        <end position="1374"/>
    </location>
</feature>
<accession>A0ABR1K446</accession>
<feature type="region of interest" description="Disordered" evidence="1">
    <location>
        <begin position="713"/>
        <end position="737"/>
    </location>
</feature>
<reference evidence="2 3" key="1">
    <citation type="submission" date="2024-01" db="EMBL/GenBank/DDBJ databases">
        <title>A draft genome for the cacao thread blight pathogen Marasmiellus scandens.</title>
        <authorList>
            <person name="Baruah I.K."/>
            <person name="Leung J."/>
            <person name="Bukari Y."/>
            <person name="Amoako-Attah I."/>
            <person name="Meinhardt L.W."/>
            <person name="Bailey B.A."/>
            <person name="Cohen S.P."/>
        </authorList>
    </citation>
    <scope>NUCLEOTIDE SEQUENCE [LARGE SCALE GENOMIC DNA]</scope>
    <source>
        <strain evidence="2 3">GH-19</strain>
    </source>
</reference>
<feature type="compositionally biased region" description="Basic and acidic residues" evidence="1">
    <location>
        <begin position="1239"/>
        <end position="1249"/>
    </location>
</feature>
<feature type="compositionally biased region" description="Polar residues" evidence="1">
    <location>
        <begin position="718"/>
        <end position="737"/>
    </location>
</feature>
<feature type="compositionally biased region" description="Polar residues" evidence="1">
    <location>
        <begin position="1213"/>
        <end position="1224"/>
    </location>
</feature>
<organism evidence="2 3">
    <name type="scientific">Marasmiellus scandens</name>
    <dbReference type="NCBI Taxonomy" id="2682957"/>
    <lineage>
        <taxon>Eukaryota</taxon>
        <taxon>Fungi</taxon>
        <taxon>Dikarya</taxon>
        <taxon>Basidiomycota</taxon>
        <taxon>Agaricomycotina</taxon>
        <taxon>Agaricomycetes</taxon>
        <taxon>Agaricomycetidae</taxon>
        <taxon>Agaricales</taxon>
        <taxon>Marasmiineae</taxon>
        <taxon>Omphalotaceae</taxon>
        <taxon>Marasmiellus</taxon>
    </lineage>
</organism>
<proteinExistence type="predicted"/>